<dbReference type="Proteomes" id="UP000468581">
    <property type="component" value="Unassembled WGS sequence"/>
</dbReference>
<protein>
    <submittedName>
        <fullName evidence="8">Helix-turn-helix domain-containing protein</fullName>
    </submittedName>
</protein>
<dbReference type="RefSeq" id="WP_163608571.1">
    <property type="nucleotide sequence ID" value="NZ_JAABOO010000004.1"/>
</dbReference>
<evidence type="ECO:0000256" key="4">
    <source>
        <dbReference type="PROSITE-ProRule" id="PRU00339"/>
    </source>
</evidence>
<dbReference type="GO" id="GO:0043565">
    <property type="term" value="F:sequence-specific DNA binding"/>
    <property type="evidence" value="ECO:0007669"/>
    <property type="project" value="InterPro"/>
</dbReference>
<evidence type="ECO:0000256" key="3">
    <source>
        <dbReference type="ARBA" id="ARBA00023163"/>
    </source>
</evidence>
<keyword evidence="6" id="KW-1133">Transmembrane helix</keyword>
<dbReference type="Pfam" id="PF13181">
    <property type="entry name" value="TPR_8"/>
    <property type="match status" value="2"/>
</dbReference>
<sequence>MFNTNGFTRTFDNHFFENGLTNSGVNYTFIKKFQENTDIDSIKTLASHLEKADLLSSEGKYKDAIKYYLEAFKEAKKEKDWLTQLRVKEGVAYIKNQISDLQGALKIHQENLEFLETKKKLSKAEQSLYMDILFNLGRAYLYLNEYEKAEFYSGKMLEYCQAHNDLLNEAKALCNLGGTYSFVEKYADALENLNKAETLISNSENEFLRELINLHKGRTLYEIGEYEEAISELLKINENKNPLFGYLDYKESYSLLAKSYQEINDNEKTVTYFERSMDVLTLIDQQRLWLKSELINEFNMTLANDQIRTLTGITTRKRTQLYILSFLGLFLLIGFFILHRSIRLRNEKKYLALIEKLDRQKVKSKAVKSKNTEKKGSGLTDDKVNEILSKLEKFESSEEYLANNLTLAELAKKLKTNTTYLSKIINIEKGLSFSRYLTEFRINYALKRLKEDPKFRLYSISSVAQEVGFKSAEPFAKAFKAKTGIYPSYYIKKLQEEDV</sequence>
<proteinExistence type="predicted"/>
<reference evidence="8 9" key="1">
    <citation type="submission" date="2020-01" db="EMBL/GenBank/DDBJ databases">
        <title>Leptobacterium flavescens.</title>
        <authorList>
            <person name="Wang G."/>
        </authorList>
    </citation>
    <scope>NUCLEOTIDE SEQUENCE [LARGE SCALE GENOMIC DNA]</scope>
    <source>
        <strain evidence="8 9">KCTC 22160</strain>
    </source>
</reference>
<dbReference type="AlphaFoldDB" id="A0A6P0UPL7"/>
<dbReference type="PROSITE" id="PS01124">
    <property type="entry name" value="HTH_ARAC_FAMILY_2"/>
    <property type="match status" value="1"/>
</dbReference>
<dbReference type="InterPro" id="IPR011990">
    <property type="entry name" value="TPR-like_helical_dom_sf"/>
</dbReference>
<dbReference type="PROSITE" id="PS50005">
    <property type="entry name" value="TPR"/>
    <property type="match status" value="1"/>
</dbReference>
<dbReference type="InterPro" id="IPR009057">
    <property type="entry name" value="Homeodomain-like_sf"/>
</dbReference>
<keyword evidence="4" id="KW-0802">TPR repeat</keyword>
<evidence type="ECO:0000259" key="7">
    <source>
        <dbReference type="PROSITE" id="PS01124"/>
    </source>
</evidence>
<evidence type="ECO:0000256" key="2">
    <source>
        <dbReference type="ARBA" id="ARBA00023125"/>
    </source>
</evidence>
<feature type="repeat" description="TPR" evidence="4">
    <location>
        <begin position="170"/>
        <end position="203"/>
    </location>
</feature>
<organism evidence="8 9">
    <name type="scientific">Leptobacterium flavescens</name>
    <dbReference type="NCBI Taxonomy" id="472055"/>
    <lineage>
        <taxon>Bacteria</taxon>
        <taxon>Pseudomonadati</taxon>
        <taxon>Bacteroidota</taxon>
        <taxon>Flavobacteriia</taxon>
        <taxon>Flavobacteriales</taxon>
        <taxon>Flavobacteriaceae</taxon>
        <taxon>Leptobacterium</taxon>
    </lineage>
</organism>
<comment type="caution">
    <text evidence="8">The sequence shown here is derived from an EMBL/GenBank/DDBJ whole genome shotgun (WGS) entry which is preliminary data.</text>
</comment>
<feature type="domain" description="HTH araC/xylS-type" evidence="7">
    <location>
        <begin position="385"/>
        <end position="493"/>
    </location>
</feature>
<feature type="transmembrane region" description="Helical" evidence="6">
    <location>
        <begin position="321"/>
        <end position="339"/>
    </location>
</feature>
<keyword evidence="9" id="KW-1185">Reference proteome</keyword>
<dbReference type="PANTHER" id="PTHR43280">
    <property type="entry name" value="ARAC-FAMILY TRANSCRIPTIONAL REGULATOR"/>
    <property type="match status" value="1"/>
</dbReference>
<dbReference type="InterPro" id="IPR019734">
    <property type="entry name" value="TPR_rpt"/>
</dbReference>
<keyword evidence="2" id="KW-0238">DNA-binding</keyword>
<dbReference type="SUPFAM" id="SSF46689">
    <property type="entry name" value="Homeodomain-like"/>
    <property type="match status" value="1"/>
</dbReference>
<evidence type="ECO:0000313" key="8">
    <source>
        <dbReference type="EMBL" id="NER15284.1"/>
    </source>
</evidence>
<dbReference type="SMART" id="SM00342">
    <property type="entry name" value="HTH_ARAC"/>
    <property type="match status" value="1"/>
</dbReference>
<evidence type="ECO:0000256" key="1">
    <source>
        <dbReference type="ARBA" id="ARBA00023015"/>
    </source>
</evidence>
<dbReference type="SMART" id="SM00028">
    <property type="entry name" value="TPR"/>
    <property type="match status" value="3"/>
</dbReference>
<dbReference type="PANTHER" id="PTHR43280:SF2">
    <property type="entry name" value="HTH-TYPE TRANSCRIPTIONAL REGULATOR EXSA"/>
    <property type="match status" value="1"/>
</dbReference>
<gene>
    <name evidence="8" type="ORF">GWK08_17645</name>
</gene>
<dbReference type="EMBL" id="JAABOO010000004">
    <property type="protein sequence ID" value="NER15284.1"/>
    <property type="molecule type" value="Genomic_DNA"/>
</dbReference>
<evidence type="ECO:0000313" key="9">
    <source>
        <dbReference type="Proteomes" id="UP000468581"/>
    </source>
</evidence>
<name>A0A6P0UPL7_9FLAO</name>
<dbReference type="Pfam" id="PF12833">
    <property type="entry name" value="HTH_18"/>
    <property type="match status" value="1"/>
</dbReference>
<dbReference type="GO" id="GO:0003700">
    <property type="term" value="F:DNA-binding transcription factor activity"/>
    <property type="evidence" value="ECO:0007669"/>
    <property type="project" value="InterPro"/>
</dbReference>
<dbReference type="Gene3D" id="1.25.40.10">
    <property type="entry name" value="Tetratricopeptide repeat domain"/>
    <property type="match status" value="2"/>
</dbReference>
<dbReference type="InterPro" id="IPR018060">
    <property type="entry name" value="HTH_AraC"/>
</dbReference>
<accession>A0A6P0UPL7</accession>
<keyword evidence="3" id="KW-0804">Transcription</keyword>
<evidence type="ECO:0000256" key="6">
    <source>
        <dbReference type="SAM" id="Phobius"/>
    </source>
</evidence>
<keyword evidence="1" id="KW-0805">Transcription regulation</keyword>
<keyword evidence="6" id="KW-0472">Membrane</keyword>
<keyword evidence="6" id="KW-0812">Transmembrane</keyword>
<keyword evidence="5" id="KW-0175">Coiled coil</keyword>
<dbReference type="SUPFAM" id="SSF48452">
    <property type="entry name" value="TPR-like"/>
    <property type="match status" value="2"/>
</dbReference>
<dbReference type="Gene3D" id="1.10.10.60">
    <property type="entry name" value="Homeodomain-like"/>
    <property type="match status" value="2"/>
</dbReference>
<evidence type="ECO:0000256" key="5">
    <source>
        <dbReference type="SAM" id="Coils"/>
    </source>
</evidence>
<feature type="coiled-coil region" evidence="5">
    <location>
        <begin position="98"/>
        <end position="125"/>
    </location>
</feature>